<evidence type="ECO:0000313" key="1">
    <source>
        <dbReference type="EMBL" id="MFC6671779.1"/>
    </source>
</evidence>
<dbReference type="InterPro" id="IPR050767">
    <property type="entry name" value="Sel1_AlgK"/>
</dbReference>
<dbReference type="RefSeq" id="WP_379910271.1">
    <property type="nucleotide sequence ID" value="NZ_JBHSWE010000001.1"/>
</dbReference>
<sequence length="159" mass="18138">MRLLMKLMAPAIFWLAYGLFRSRLLRSSKRKHDLVMKLFRFAADNGSRRALSVYGHLLHFRGEGIANRIQGALYLERAAGMGDARACYQMGRISEQGFEHRFSPDPVRALHYYRLAAQQRHPLALRRLVEVYRDGGLGQTPDPAERARWEALIPDSAGA</sequence>
<dbReference type="Proteomes" id="UP001596422">
    <property type="component" value="Unassembled WGS sequence"/>
</dbReference>
<dbReference type="PANTHER" id="PTHR11102">
    <property type="entry name" value="SEL-1-LIKE PROTEIN"/>
    <property type="match status" value="1"/>
</dbReference>
<dbReference type="InterPro" id="IPR011990">
    <property type="entry name" value="TPR-like_helical_dom_sf"/>
</dbReference>
<dbReference type="Pfam" id="PF08238">
    <property type="entry name" value="Sel1"/>
    <property type="match status" value="2"/>
</dbReference>
<dbReference type="Gene3D" id="1.25.40.10">
    <property type="entry name" value="Tetratricopeptide repeat domain"/>
    <property type="match status" value="1"/>
</dbReference>
<proteinExistence type="predicted"/>
<dbReference type="InterPro" id="IPR006597">
    <property type="entry name" value="Sel1-like"/>
</dbReference>
<dbReference type="SMART" id="SM00671">
    <property type="entry name" value="SEL1"/>
    <property type="match status" value="2"/>
</dbReference>
<protein>
    <submittedName>
        <fullName evidence="1">Tetratricopeptide repeat protein</fullName>
    </submittedName>
</protein>
<comment type="caution">
    <text evidence="1">The sequence shown here is derived from an EMBL/GenBank/DDBJ whole genome shotgun (WGS) entry which is preliminary data.</text>
</comment>
<accession>A0ABW2A2Z4</accession>
<name>A0ABW2A2Z4_9GAMM</name>
<reference evidence="2" key="1">
    <citation type="journal article" date="2019" name="Int. J. Syst. Evol. Microbiol.">
        <title>The Global Catalogue of Microorganisms (GCM) 10K type strain sequencing project: providing services to taxonomists for standard genome sequencing and annotation.</title>
        <authorList>
            <consortium name="The Broad Institute Genomics Platform"/>
            <consortium name="The Broad Institute Genome Sequencing Center for Infectious Disease"/>
            <person name="Wu L."/>
            <person name="Ma J."/>
        </authorList>
    </citation>
    <scope>NUCLEOTIDE SEQUENCE [LARGE SCALE GENOMIC DNA]</scope>
    <source>
        <strain evidence="2">NBRC 111756</strain>
    </source>
</reference>
<organism evidence="1 2">
    <name type="scientific">Marinobacterium aestuariivivens</name>
    <dbReference type="NCBI Taxonomy" id="1698799"/>
    <lineage>
        <taxon>Bacteria</taxon>
        <taxon>Pseudomonadati</taxon>
        <taxon>Pseudomonadota</taxon>
        <taxon>Gammaproteobacteria</taxon>
        <taxon>Oceanospirillales</taxon>
        <taxon>Oceanospirillaceae</taxon>
        <taxon>Marinobacterium</taxon>
    </lineage>
</organism>
<keyword evidence="2" id="KW-1185">Reference proteome</keyword>
<dbReference type="SUPFAM" id="SSF81901">
    <property type="entry name" value="HCP-like"/>
    <property type="match status" value="1"/>
</dbReference>
<dbReference type="PANTHER" id="PTHR11102:SF160">
    <property type="entry name" value="ERAD-ASSOCIATED E3 UBIQUITIN-PROTEIN LIGASE COMPONENT HRD3"/>
    <property type="match status" value="1"/>
</dbReference>
<gene>
    <name evidence="1" type="ORF">ACFQDL_18200</name>
</gene>
<dbReference type="EMBL" id="JBHSWE010000001">
    <property type="protein sequence ID" value="MFC6671779.1"/>
    <property type="molecule type" value="Genomic_DNA"/>
</dbReference>
<evidence type="ECO:0000313" key="2">
    <source>
        <dbReference type="Proteomes" id="UP001596422"/>
    </source>
</evidence>